<dbReference type="SUPFAM" id="SSF69593">
    <property type="entry name" value="Glycerol-3-phosphate (1)-acyltransferase"/>
    <property type="match status" value="1"/>
</dbReference>
<keyword evidence="4" id="KW-1133">Transmembrane helix</keyword>
<dbReference type="Pfam" id="PF01553">
    <property type="entry name" value="Acyltransferase"/>
    <property type="match status" value="1"/>
</dbReference>
<dbReference type="GO" id="GO:0016020">
    <property type="term" value="C:membrane"/>
    <property type="evidence" value="ECO:0007669"/>
    <property type="project" value="UniProtKB-SubCell"/>
</dbReference>
<dbReference type="RefSeq" id="WP_109037203.1">
    <property type="nucleotide sequence ID" value="NZ_CP029210.1"/>
</dbReference>
<keyword evidence="10" id="KW-1185">Reference proteome</keyword>
<evidence type="ECO:0000256" key="1">
    <source>
        <dbReference type="ARBA" id="ARBA00004370"/>
    </source>
</evidence>
<dbReference type="AlphaFoldDB" id="A0A2U8FTJ2"/>
<dbReference type="PANTHER" id="PTHR23063:SF52">
    <property type="entry name" value="LYSOPHOSPHATIDYLCHOLINE ACYLTRANSFERASE"/>
    <property type="match status" value="1"/>
</dbReference>
<evidence type="ECO:0000256" key="2">
    <source>
        <dbReference type="ARBA" id="ARBA00022679"/>
    </source>
</evidence>
<accession>A0A2U8FTJ2</accession>
<dbReference type="SMART" id="SM00563">
    <property type="entry name" value="PlsC"/>
    <property type="match status" value="1"/>
</dbReference>
<dbReference type="InterPro" id="IPR002123">
    <property type="entry name" value="Plipid/glycerol_acylTrfase"/>
</dbReference>
<evidence type="ECO:0000256" key="4">
    <source>
        <dbReference type="ARBA" id="ARBA00022989"/>
    </source>
</evidence>
<comment type="subcellular location">
    <subcellularLocation>
        <location evidence="1">Membrane</location>
    </subcellularLocation>
</comment>
<keyword evidence="6" id="KW-0472">Membrane</keyword>
<protein>
    <submittedName>
        <fullName evidence="9">1-acyl-sn-glycerol-3-phosphate acyltransferase</fullName>
    </submittedName>
</protein>
<dbReference type="CDD" id="cd07989">
    <property type="entry name" value="LPLAT_AGPAT-like"/>
    <property type="match status" value="1"/>
</dbReference>
<evidence type="ECO:0000256" key="6">
    <source>
        <dbReference type="ARBA" id="ARBA00023136"/>
    </source>
</evidence>
<gene>
    <name evidence="9" type="ORF">DEH84_12835</name>
</gene>
<proteinExistence type="predicted"/>
<reference evidence="9 10" key="1">
    <citation type="submission" date="2018-05" db="EMBL/GenBank/DDBJ databases">
        <title>complete genome sequence of Aquabacterium olei NBRC 110486.</title>
        <authorList>
            <person name="Tang B."/>
            <person name="Chang J."/>
            <person name="Zhang L."/>
            <person name="Yang H."/>
        </authorList>
    </citation>
    <scope>NUCLEOTIDE SEQUENCE [LARGE SCALE GENOMIC DNA]</scope>
    <source>
        <strain evidence="9 10">NBRC 110486</strain>
    </source>
</reference>
<dbReference type="Proteomes" id="UP000244892">
    <property type="component" value="Chromosome"/>
</dbReference>
<evidence type="ECO:0000256" key="7">
    <source>
        <dbReference type="ARBA" id="ARBA00023315"/>
    </source>
</evidence>
<dbReference type="KEGG" id="aon:DEH84_12835"/>
<keyword evidence="2 9" id="KW-0808">Transferase</keyword>
<dbReference type="GO" id="GO:0006629">
    <property type="term" value="P:lipid metabolic process"/>
    <property type="evidence" value="ECO:0007669"/>
    <property type="project" value="UniProtKB-KW"/>
</dbReference>
<evidence type="ECO:0000313" key="9">
    <source>
        <dbReference type="EMBL" id="AWI54207.1"/>
    </source>
</evidence>
<evidence type="ECO:0000259" key="8">
    <source>
        <dbReference type="SMART" id="SM00563"/>
    </source>
</evidence>
<keyword evidence="3" id="KW-0812">Transmembrane</keyword>
<keyword evidence="5" id="KW-0443">Lipid metabolism</keyword>
<dbReference type="GO" id="GO:0016746">
    <property type="term" value="F:acyltransferase activity"/>
    <property type="evidence" value="ECO:0007669"/>
    <property type="project" value="UniProtKB-KW"/>
</dbReference>
<dbReference type="OrthoDB" id="9806880at2"/>
<evidence type="ECO:0000256" key="3">
    <source>
        <dbReference type="ARBA" id="ARBA00022692"/>
    </source>
</evidence>
<sequence length="264" mass="28611">MSLSARPLAPSQTPRITVLGVALAPWRLLCVVAHVLRALALAYTWWPGYDAARRRAFTIAWSGRLLKLLGITVKVTGTARPGGKLIVANHISWLDIVAINATEPARFVSKAEVGDWPLLGRLVTAAGTLYLVRERRRDAMRVLGVMSKALQNGDTVAVFPEGTTGTGHGVLPFHPNLFQAAIDADVPVQPVVLRYSDPHHAVSPSTAYVGTTTLLQSLWWVATARGLTVHVEVLPPLRATHADRRALAEHVQGLAEAALTRQFE</sequence>
<name>A0A2U8FTJ2_9BURK</name>
<dbReference type="EMBL" id="CP029210">
    <property type="protein sequence ID" value="AWI54207.1"/>
    <property type="molecule type" value="Genomic_DNA"/>
</dbReference>
<dbReference type="PANTHER" id="PTHR23063">
    <property type="entry name" value="PHOSPHOLIPID ACYLTRANSFERASE"/>
    <property type="match status" value="1"/>
</dbReference>
<evidence type="ECO:0000313" key="10">
    <source>
        <dbReference type="Proteomes" id="UP000244892"/>
    </source>
</evidence>
<organism evidence="9 10">
    <name type="scientific">Aquabacterium olei</name>
    <dbReference type="NCBI Taxonomy" id="1296669"/>
    <lineage>
        <taxon>Bacteria</taxon>
        <taxon>Pseudomonadati</taxon>
        <taxon>Pseudomonadota</taxon>
        <taxon>Betaproteobacteria</taxon>
        <taxon>Burkholderiales</taxon>
        <taxon>Aquabacterium</taxon>
    </lineage>
</organism>
<feature type="domain" description="Phospholipid/glycerol acyltransferase" evidence="8">
    <location>
        <begin position="84"/>
        <end position="196"/>
    </location>
</feature>
<evidence type="ECO:0000256" key="5">
    <source>
        <dbReference type="ARBA" id="ARBA00023098"/>
    </source>
</evidence>
<keyword evidence="7 9" id="KW-0012">Acyltransferase</keyword>